<evidence type="ECO:0000256" key="1">
    <source>
        <dbReference type="SAM" id="MobiDB-lite"/>
    </source>
</evidence>
<keyword evidence="3" id="KW-1185">Reference proteome</keyword>
<feature type="region of interest" description="Disordered" evidence="1">
    <location>
        <begin position="166"/>
        <end position="209"/>
    </location>
</feature>
<comment type="caution">
    <text evidence="2">The sequence shown here is derived from an EMBL/GenBank/DDBJ whole genome shotgun (WGS) entry which is preliminary data.</text>
</comment>
<organism evidence="2 3">
    <name type="scientific">Purpureocillium lilacinum</name>
    <name type="common">Paecilomyces lilacinus</name>
    <dbReference type="NCBI Taxonomy" id="33203"/>
    <lineage>
        <taxon>Eukaryota</taxon>
        <taxon>Fungi</taxon>
        <taxon>Dikarya</taxon>
        <taxon>Ascomycota</taxon>
        <taxon>Pezizomycotina</taxon>
        <taxon>Sordariomycetes</taxon>
        <taxon>Hypocreomycetidae</taxon>
        <taxon>Hypocreales</taxon>
        <taxon>Ophiocordycipitaceae</taxon>
        <taxon>Purpureocillium</taxon>
    </lineage>
</organism>
<evidence type="ECO:0000313" key="3">
    <source>
        <dbReference type="Proteomes" id="UP001287286"/>
    </source>
</evidence>
<feature type="region of interest" description="Disordered" evidence="1">
    <location>
        <begin position="1"/>
        <end position="39"/>
    </location>
</feature>
<reference evidence="2 3" key="1">
    <citation type="journal article" date="2024" name="Microbiol. Resour. Announc.">
        <title>Genome annotations for the ascomycete fungi Trichoderma harzianum, Trichoderma aggressivum, and Purpureocillium lilacinum.</title>
        <authorList>
            <person name="Beijen E.P.W."/>
            <person name="Ohm R.A."/>
        </authorList>
    </citation>
    <scope>NUCLEOTIDE SEQUENCE [LARGE SCALE GENOMIC DNA]</scope>
    <source>
        <strain evidence="2 3">CBS 150709</strain>
    </source>
</reference>
<accession>A0ABR0BTM7</accession>
<dbReference type="EMBL" id="JAWRVI010000033">
    <property type="protein sequence ID" value="KAK4087337.1"/>
    <property type="molecule type" value="Genomic_DNA"/>
</dbReference>
<sequence>MNDSLRTCSGWKRGPRRLTTSTAGSTATSTLRQGETDADAATQKATMGVGLACTGSQLDGVSLSGDSEAWTSPVDRNGEARRHEQPASTMQGPGRDDSDLDWEGREKLKTECLGRVPGSQPEGGRCRTKWCAAFGVVALRVGGLRSRHRDDNMAPSVARLVLPGRPRARMDGKRLSLGEPTSPADSRSLDIRRRPSPVHSSPVRFVVRSPPHVPTMSRWTEMDSVEEPPSSANGSQPFRFVTSRPFLIGKFPRVQRAAPVLSTLPAGPAELSSRTRHCGGQLQHQDAHAEGQQESTPCWLAGTPALAVAVLLSRFKDESPRNIIIRTAQILKPRLTRPDGARYDWDPSGWSCWGPDRRDSVPSEPLPSLALPCTRCTSTENARWNSIRLVSLGGSCSLLPIRRRQRANGRLTRLGVEPVHRLASRSSPPSLPWSASSKAWMSFSASVVTSAPVDGLWYWHPWSYAKADDRLRVRTNRDVVPGSGTPHRPTRLKILDDSRGTPGDCRAAYPVSTLTLDGWLAFEGKSHLQTCDFVELPRGREVQGGRGRSPISNLIEIDSSLVTCATARETQVNQSLMAPVALNDGEARTCGATYGRNHLAAIGDNGLVSSAIGLQSLWVREHKSPLNVPMDRPVVVTRHETSLASHLSTDREPSRARRVTSHVPDSPWRFRSTRWCFEMLVEEASGEEQRLLTGAAHAQGFSKSIDGGTTSPTTWRSTGLATSRACPSCAWSGQLRRTPDAISEPRDVYRASISADCMRGTDLRPPDTTLHPQGYASRLLFSAGDVNSLHANDSSALQDMAGKGRASGVRLTRTGLGKAVTDRTRMSGAVSGRTILRDSPNNTRDCVLPSLKFAADMLGRSPRILLDRVVIARKRCPYSFAEGGPEQPSYHGYRLLGTKKPAHARPSLIRAHAPRARNKTGDATRLAGRKQVWSGVLAAPWSTCKIQHALLHACMQGWCMGVGDESRRGISSTREGLPDDTHACAWQLPPAASLCHPLPVSPCFPSTAGVGGIPTECIRFHGATWVVDGGGHDALTRVCSPLKPLEEEGIMRRRRRG</sequence>
<feature type="compositionally biased region" description="Basic and acidic residues" evidence="1">
    <location>
        <begin position="76"/>
        <end position="85"/>
    </location>
</feature>
<feature type="region of interest" description="Disordered" evidence="1">
    <location>
        <begin position="64"/>
        <end position="101"/>
    </location>
</feature>
<name>A0ABR0BTM7_PURLI</name>
<feature type="region of interest" description="Disordered" evidence="1">
    <location>
        <begin position="643"/>
        <end position="663"/>
    </location>
</feature>
<evidence type="ECO:0008006" key="4">
    <source>
        <dbReference type="Google" id="ProtNLM"/>
    </source>
</evidence>
<evidence type="ECO:0000313" key="2">
    <source>
        <dbReference type="EMBL" id="KAK4087337.1"/>
    </source>
</evidence>
<protein>
    <recommendedName>
        <fullName evidence="4">MaoC-like domain-containing protein</fullName>
    </recommendedName>
</protein>
<proteinExistence type="predicted"/>
<dbReference type="Proteomes" id="UP001287286">
    <property type="component" value="Unassembled WGS sequence"/>
</dbReference>
<gene>
    <name evidence="2" type="ORF">Purlil1_8412</name>
</gene>
<feature type="compositionally biased region" description="Low complexity" evidence="1">
    <location>
        <begin position="19"/>
        <end position="30"/>
    </location>
</feature>